<evidence type="ECO:0000256" key="14">
    <source>
        <dbReference type="PROSITE-ProRule" id="PRU00782"/>
    </source>
</evidence>
<dbReference type="Proteomes" id="UP000694565">
    <property type="component" value="Unplaced"/>
</dbReference>
<evidence type="ECO:0000259" key="16">
    <source>
        <dbReference type="PROSITE" id="PS50002"/>
    </source>
</evidence>
<sequence length="1052" mass="120569">MGSKERYHWLAQNVKVSGVDDMVLLSKINEDAITENLKKRYMDDYIFTYIGPVLISVNPFKQLPYFTDREVELYQGAAQYENPPHIYALADNMYRNMMIDNENQCVIISGESGAGKTVAAKFIMSYVSKVSGGGDKVQHVKDIILQSNPLLEAFGNAKTVRNNNSSRFGKYFEIQFSRGGAPDGGKISNFLLEKTRVVSQNPGERSFHIYYQMLEGASSEQRENLGVTTPDYYFYLNQSGTYTVEDMNDKKEFLDTMEAMSVVVGLSVEEQDSVLQLVAGILHLGNISFREENNYAVVESQDFLAFPAFLLGVPQDGLCSKLTSRMMDSKWGGTTESIAVTLSTEQACFSRDALSKALYTRLFDFLVDCVNKAIQKDQEEFNIGVLDIYGFEIFQRNGFEQFCINFVNEKLQQIFIELTLKAEQDEYVQEGIQWTPIEYFNNKVVCDLIESKLNPLGLMSVLDDVCATMHAKGEGADQTLLQKLQGQIGSHEHFSSWNKGFIIHHYAGKVSYDVSGFCERNRDVLFNDIIELMQSSEFPFIRALFTENLEVEKRGRPSTASSKIKKQANSLVQTLMKCTPHYIRCIKPNETKRPRDWEDNRARHQVEYLGLRENIRVRRAGYAYRRAFNKFLQRYAILTKETWPRWKGKERQGVLHLLNSVHMDQDQFQLGKTKVFIKAPESLFLLEEMRERKYNGYARVIQKAWRKHIAVRKYVKMREEASDVLLNKKERRRNSINRNFVGDYLGTENHPEIRQFVGRRERIDFADVVVKFDRRFRTVKRDLILTPKFLYLIGREKVKQGPDKGQIQEVLKRKIELNKIQSVSLSTLQDDFFIVHEEEYDSVLQSIFKTEFLSLLVKRYQEKTQKKLPLKFNNLLEFKVKKGGWGPFSSSGSRQIQFQDGQGDEAVLKPSGKVLQVSIGPGLPKNSISTRVIETSHSHLRPLITVGVMLGPVSGPGAGSTNCSLVHCRLQRRRSKEVKPLPGSGRPKPAPKPKPRSPQCRALYAYDAQDTDELSFNSDDVMEILTEDASGWWFGRLRGREGMFPGNYVEKI</sequence>
<dbReference type="GO" id="GO:0005516">
    <property type="term" value="F:calmodulin binding"/>
    <property type="evidence" value="ECO:0007669"/>
    <property type="project" value="UniProtKB-KW"/>
</dbReference>
<keyword evidence="8 14" id="KW-0518">Myosin</keyword>
<dbReference type="GO" id="GO:0016459">
    <property type="term" value="C:myosin complex"/>
    <property type="evidence" value="ECO:0007669"/>
    <property type="project" value="UniProtKB-KW"/>
</dbReference>
<evidence type="ECO:0000313" key="20">
    <source>
        <dbReference type="Proteomes" id="UP000694565"/>
    </source>
</evidence>
<dbReference type="InterPro" id="IPR001609">
    <property type="entry name" value="Myosin_head_motor_dom-like"/>
</dbReference>
<evidence type="ECO:0000256" key="3">
    <source>
        <dbReference type="ARBA" id="ARBA00022553"/>
    </source>
</evidence>
<dbReference type="InterPro" id="IPR035507">
    <property type="entry name" value="Ie/If_SH3"/>
</dbReference>
<keyword evidence="5 14" id="KW-0067">ATP-binding</keyword>
<feature type="domain" description="Myosin motor" evidence="17">
    <location>
        <begin position="17"/>
        <end position="691"/>
    </location>
</feature>
<dbReference type="Pfam" id="PF06017">
    <property type="entry name" value="Myosin_TH1"/>
    <property type="match status" value="1"/>
</dbReference>
<comment type="similarity">
    <text evidence="1 14">Belongs to the TRAFAC class myosin-kinesin ATPase superfamily. Myosin family.</text>
</comment>
<evidence type="ECO:0000256" key="2">
    <source>
        <dbReference type="ARBA" id="ARBA00022443"/>
    </source>
</evidence>
<dbReference type="GO" id="GO:0005524">
    <property type="term" value="F:ATP binding"/>
    <property type="evidence" value="ECO:0007669"/>
    <property type="project" value="UniProtKB-UniRule"/>
</dbReference>
<keyword evidence="20" id="KW-1185">Reference proteome</keyword>
<accession>A0A8C3ATB8</accession>
<dbReference type="Pfam" id="PF00063">
    <property type="entry name" value="Myosin_head"/>
    <property type="match status" value="1"/>
</dbReference>
<dbReference type="InterPro" id="IPR027417">
    <property type="entry name" value="P-loop_NTPase"/>
</dbReference>
<evidence type="ECO:0000256" key="10">
    <source>
        <dbReference type="ARBA" id="ARBA00023203"/>
    </source>
</evidence>
<dbReference type="CDD" id="cd11827">
    <property type="entry name" value="SH3_MyoIe_If_like"/>
    <property type="match status" value="1"/>
</dbReference>
<dbReference type="FunFam" id="1.20.58.530:FF:000007">
    <property type="entry name" value="Myosin IE"/>
    <property type="match status" value="1"/>
</dbReference>
<dbReference type="SUPFAM" id="SSF52540">
    <property type="entry name" value="P-loop containing nucleoside triphosphate hydrolases"/>
    <property type="match status" value="1"/>
</dbReference>
<dbReference type="PRINTS" id="PR00193">
    <property type="entry name" value="MYOSINHEAVY"/>
</dbReference>
<dbReference type="GeneTree" id="ENSGT00940000165572"/>
<evidence type="ECO:0000256" key="9">
    <source>
        <dbReference type="ARBA" id="ARBA00023175"/>
    </source>
</evidence>
<keyword evidence="6" id="KW-0112">Calmodulin-binding</keyword>
<dbReference type="GO" id="GO:0007015">
    <property type="term" value="P:actin filament organization"/>
    <property type="evidence" value="ECO:0007669"/>
    <property type="project" value="TreeGrafter"/>
</dbReference>
<dbReference type="GO" id="GO:0005886">
    <property type="term" value="C:plasma membrane"/>
    <property type="evidence" value="ECO:0007669"/>
    <property type="project" value="TreeGrafter"/>
</dbReference>
<dbReference type="PANTHER" id="PTHR13140:SF865">
    <property type="entry name" value="MYOSIN IEB"/>
    <property type="match status" value="1"/>
</dbReference>
<comment type="function">
    <text evidence="11">Induces bone resorption, acting probably through a signaling cascade which results in the secretion of factor(s) enhancing osteoclast formation and activity.</text>
</comment>
<keyword evidence="10 14" id="KW-0009">Actin-binding</keyword>
<keyword evidence="4 14" id="KW-0547">Nucleotide-binding</keyword>
<feature type="domain" description="TH1" evidence="18">
    <location>
        <begin position="729"/>
        <end position="921"/>
    </location>
</feature>
<dbReference type="GO" id="GO:0005902">
    <property type="term" value="C:microvillus"/>
    <property type="evidence" value="ECO:0007669"/>
    <property type="project" value="TreeGrafter"/>
</dbReference>
<reference evidence="19" key="1">
    <citation type="submission" date="2025-08" db="UniProtKB">
        <authorList>
            <consortium name="Ensembl"/>
        </authorList>
    </citation>
    <scope>IDENTIFICATION</scope>
</reference>
<evidence type="ECO:0000256" key="13">
    <source>
        <dbReference type="PROSITE-ProRule" id="PRU00192"/>
    </source>
</evidence>
<evidence type="ECO:0000256" key="1">
    <source>
        <dbReference type="ARBA" id="ARBA00008314"/>
    </source>
</evidence>
<evidence type="ECO:0000256" key="5">
    <source>
        <dbReference type="ARBA" id="ARBA00022840"/>
    </source>
</evidence>
<gene>
    <name evidence="19" type="primary">myo1eb</name>
</gene>
<evidence type="ECO:0000256" key="8">
    <source>
        <dbReference type="ARBA" id="ARBA00023123"/>
    </source>
</evidence>
<dbReference type="FunFam" id="1.20.120.720:FF:000010">
    <property type="entry name" value="Unconventional myosin-Ie"/>
    <property type="match status" value="1"/>
</dbReference>
<dbReference type="Gene3D" id="1.20.58.530">
    <property type="match status" value="1"/>
</dbReference>
<organism evidence="19 20">
    <name type="scientific">Cyclopterus lumpus</name>
    <name type="common">Lumpsucker</name>
    <dbReference type="NCBI Taxonomy" id="8103"/>
    <lineage>
        <taxon>Eukaryota</taxon>
        <taxon>Metazoa</taxon>
        <taxon>Chordata</taxon>
        <taxon>Craniata</taxon>
        <taxon>Vertebrata</taxon>
        <taxon>Euteleostomi</taxon>
        <taxon>Actinopterygii</taxon>
        <taxon>Neopterygii</taxon>
        <taxon>Teleostei</taxon>
        <taxon>Neoteleostei</taxon>
        <taxon>Acanthomorphata</taxon>
        <taxon>Eupercaria</taxon>
        <taxon>Perciformes</taxon>
        <taxon>Cottioidei</taxon>
        <taxon>Cottales</taxon>
        <taxon>Cyclopteridae</taxon>
        <taxon>Cyclopterus</taxon>
    </lineage>
</organism>
<dbReference type="InterPro" id="IPR036028">
    <property type="entry name" value="SH3-like_dom_sf"/>
</dbReference>
<dbReference type="CDD" id="cd01378">
    <property type="entry name" value="MYSc_Myo1"/>
    <property type="match status" value="1"/>
</dbReference>
<evidence type="ECO:0000256" key="6">
    <source>
        <dbReference type="ARBA" id="ARBA00022860"/>
    </source>
</evidence>
<protein>
    <recommendedName>
        <fullName evidence="12">Osteoclast-stimulating factor 1</fullName>
    </recommendedName>
</protein>
<dbReference type="FunFam" id="2.30.30.40:FF:000072">
    <property type="entry name" value="Unconventional Myosin IB"/>
    <property type="match status" value="1"/>
</dbReference>
<dbReference type="Gene3D" id="1.20.5.4820">
    <property type="match status" value="1"/>
</dbReference>
<feature type="domain" description="SH3" evidence="16">
    <location>
        <begin position="995"/>
        <end position="1052"/>
    </location>
</feature>
<feature type="binding site" evidence="14">
    <location>
        <begin position="110"/>
        <end position="117"/>
    </location>
    <ligand>
        <name>ATP</name>
        <dbReference type="ChEBI" id="CHEBI:30616"/>
    </ligand>
</feature>
<evidence type="ECO:0000256" key="15">
    <source>
        <dbReference type="SAM" id="MobiDB-lite"/>
    </source>
</evidence>
<dbReference type="FunFam" id="1.10.10.820:FF:000001">
    <property type="entry name" value="Myosin heavy chain"/>
    <property type="match status" value="1"/>
</dbReference>
<dbReference type="Gene3D" id="2.30.30.40">
    <property type="entry name" value="SH3 Domains"/>
    <property type="match status" value="1"/>
</dbReference>
<dbReference type="InterPro" id="IPR001452">
    <property type="entry name" value="SH3_domain"/>
</dbReference>
<dbReference type="Gene3D" id="1.10.10.820">
    <property type="match status" value="1"/>
</dbReference>
<dbReference type="FunFam" id="1.20.5.4820:FF:000004">
    <property type="entry name" value="Myosin IE"/>
    <property type="match status" value="1"/>
</dbReference>
<dbReference type="SUPFAM" id="SSF50044">
    <property type="entry name" value="SH3-domain"/>
    <property type="match status" value="1"/>
</dbReference>
<dbReference type="FunFam" id="3.40.850.10:FF:000101">
    <property type="entry name" value="Slow myosin heavy chain 2"/>
    <property type="match status" value="1"/>
</dbReference>
<dbReference type="Gene3D" id="3.40.850.10">
    <property type="entry name" value="Kinesin motor domain"/>
    <property type="match status" value="1"/>
</dbReference>
<dbReference type="InterPro" id="IPR036961">
    <property type="entry name" value="Kinesin_motor_dom_sf"/>
</dbReference>
<feature type="region of interest" description="Disordered" evidence="15">
    <location>
        <begin position="974"/>
        <end position="998"/>
    </location>
</feature>
<dbReference type="Gene3D" id="1.20.120.720">
    <property type="entry name" value="Myosin VI head, motor domain, U50 subdomain"/>
    <property type="match status" value="1"/>
</dbReference>
<feature type="region of interest" description="Actin-binding" evidence="14">
    <location>
        <begin position="568"/>
        <end position="590"/>
    </location>
</feature>
<dbReference type="SMART" id="SM00326">
    <property type="entry name" value="SH3"/>
    <property type="match status" value="1"/>
</dbReference>
<keyword evidence="7" id="KW-0040">ANK repeat</keyword>
<dbReference type="PROSITE" id="PS51757">
    <property type="entry name" value="TH1"/>
    <property type="match status" value="1"/>
</dbReference>
<evidence type="ECO:0000259" key="18">
    <source>
        <dbReference type="PROSITE" id="PS51757"/>
    </source>
</evidence>
<reference evidence="19" key="2">
    <citation type="submission" date="2025-09" db="UniProtKB">
        <authorList>
            <consortium name="Ensembl"/>
        </authorList>
    </citation>
    <scope>IDENTIFICATION</scope>
</reference>
<dbReference type="PROSITE" id="PS50002">
    <property type="entry name" value="SH3"/>
    <property type="match status" value="1"/>
</dbReference>
<dbReference type="PROSITE" id="PS51456">
    <property type="entry name" value="MYOSIN_MOTOR"/>
    <property type="match status" value="1"/>
</dbReference>
<dbReference type="SMART" id="SM00242">
    <property type="entry name" value="MYSc"/>
    <property type="match status" value="1"/>
</dbReference>
<dbReference type="GO" id="GO:0006897">
    <property type="term" value="P:endocytosis"/>
    <property type="evidence" value="ECO:0007669"/>
    <property type="project" value="TreeGrafter"/>
</dbReference>
<dbReference type="Pfam" id="PF00018">
    <property type="entry name" value="SH3_1"/>
    <property type="match status" value="1"/>
</dbReference>
<dbReference type="InterPro" id="IPR010926">
    <property type="entry name" value="Myosin_TH1"/>
</dbReference>
<keyword evidence="3" id="KW-0597">Phosphoprotein</keyword>
<evidence type="ECO:0000313" key="19">
    <source>
        <dbReference type="Ensembl" id="ENSCLMP00005046736.1"/>
    </source>
</evidence>
<dbReference type="InterPro" id="IPR036072">
    <property type="entry name" value="MYSc_Myo1"/>
</dbReference>
<name>A0A8C3ATB8_CYCLU</name>
<dbReference type="GO" id="GO:0051015">
    <property type="term" value="F:actin filament binding"/>
    <property type="evidence" value="ECO:0007669"/>
    <property type="project" value="TreeGrafter"/>
</dbReference>
<proteinExistence type="inferred from homology"/>
<evidence type="ECO:0000256" key="11">
    <source>
        <dbReference type="ARBA" id="ARBA00037432"/>
    </source>
</evidence>
<evidence type="ECO:0000256" key="7">
    <source>
        <dbReference type="ARBA" id="ARBA00023043"/>
    </source>
</evidence>
<dbReference type="GO" id="GO:0000146">
    <property type="term" value="F:microfilament motor activity"/>
    <property type="evidence" value="ECO:0007669"/>
    <property type="project" value="TreeGrafter"/>
</dbReference>
<dbReference type="AlphaFoldDB" id="A0A8C3ATB8"/>
<evidence type="ECO:0000256" key="4">
    <source>
        <dbReference type="ARBA" id="ARBA00022741"/>
    </source>
</evidence>
<dbReference type="Ensembl" id="ENSCLMT00005048351.1">
    <property type="protein sequence ID" value="ENSCLMP00005046736.1"/>
    <property type="gene ID" value="ENSCLMG00005021466.1"/>
</dbReference>
<dbReference type="GO" id="GO:0005737">
    <property type="term" value="C:cytoplasm"/>
    <property type="evidence" value="ECO:0007669"/>
    <property type="project" value="TreeGrafter"/>
</dbReference>
<keyword evidence="2 13" id="KW-0728">SH3 domain</keyword>
<dbReference type="PRINTS" id="PR00452">
    <property type="entry name" value="SH3DOMAIN"/>
</dbReference>
<evidence type="ECO:0000256" key="12">
    <source>
        <dbReference type="ARBA" id="ARBA00040640"/>
    </source>
</evidence>
<dbReference type="PANTHER" id="PTHR13140">
    <property type="entry name" value="MYOSIN"/>
    <property type="match status" value="1"/>
</dbReference>
<evidence type="ECO:0000259" key="17">
    <source>
        <dbReference type="PROSITE" id="PS51456"/>
    </source>
</evidence>
<keyword evidence="9 14" id="KW-0505">Motor protein</keyword>